<evidence type="ECO:0008006" key="2">
    <source>
        <dbReference type="Google" id="ProtNLM"/>
    </source>
</evidence>
<proteinExistence type="predicted"/>
<dbReference type="AlphaFoldDB" id="A0A7C4KXR7"/>
<comment type="caution">
    <text evidence="1">The sequence shown here is derived from an EMBL/GenBank/DDBJ whole genome shotgun (WGS) entry which is preliminary data.</text>
</comment>
<organism evidence="1">
    <name type="scientific">Bellilinea caldifistulae</name>
    <dbReference type="NCBI Taxonomy" id="360411"/>
    <lineage>
        <taxon>Bacteria</taxon>
        <taxon>Bacillati</taxon>
        <taxon>Chloroflexota</taxon>
        <taxon>Anaerolineae</taxon>
        <taxon>Anaerolineales</taxon>
        <taxon>Anaerolineaceae</taxon>
        <taxon>Bellilinea</taxon>
    </lineage>
</organism>
<evidence type="ECO:0000313" key="1">
    <source>
        <dbReference type="EMBL" id="HGS86058.1"/>
    </source>
</evidence>
<dbReference type="EMBL" id="DSXR01000006">
    <property type="protein sequence ID" value="HGS86058.1"/>
    <property type="molecule type" value="Genomic_DNA"/>
</dbReference>
<accession>A0A7C4KXR7</accession>
<gene>
    <name evidence="1" type="ORF">ENT17_00390</name>
</gene>
<sequence>MVTLPTLIPLSEAARKYGLDEDYLRQMVERGKIRAGVVAGEMVVDEKEIEKRAEQEQYSGVKKEDLPEYSEFKHLEDIPISISEAEKKYEVPNQTIVRWVQKGFIRVIGVEGRKKYINERDVAYCSYIYNKNRGQGKWVFSRNGTPYIRGRSLSLRSSEPSTRKI</sequence>
<reference evidence="1" key="1">
    <citation type="journal article" date="2020" name="mSystems">
        <title>Genome- and Community-Level Interaction Insights into Carbon Utilization and Element Cycling Functions of Hydrothermarchaeota in Hydrothermal Sediment.</title>
        <authorList>
            <person name="Zhou Z."/>
            <person name="Liu Y."/>
            <person name="Xu W."/>
            <person name="Pan J."/>
            <person name="Luo Z.H."/>
            <person name="Li M."/>
        </authorList>
    </citation>
    <scope>NUCLEOTIDE SEQUENCE [LARGE SCALE GENOMIC DNA]</scope>
    <source>
        <strain evidence="1">SpSt-556</strain>
    </source>
</reference>
<name>A0A7C4KXR7_9CHLR</name>
<protein>
    <recommendedName>
        <fullName evidence="2">Helix-turn-helix domain-containing protein</fullName>
    </recommendedName>
</protein>